<evidence type="ECO:0000313" key="1">
    <source>
        <dbReference type="EMBL" id="WAL61209.1"/>
    </source>
</evidence>
<gene>
    <name evidence="1" type="ORF">OXH18_04200</name>
</gene>
<dbReference type="RefSeq" id="WP_268611166.1">
    <property type="nucleotide sequence ID" value="NZ_CP113797.1"/>
</dbReference>
<dbReference type="EMBL" id="CP113797">
    <property type="protein sequence ID" value="WAL61209.1"/>
    <property type="molecule type" value="Genomic_DNA"/>
</dbReference>
<sequence>MVRSFQPYFPGIPIVLMAQDSVGIPTYYGRKDITRFLARVPIHAIPWKEYAIR</sequence>
<evidence type="ECO:0000313" key="2">
    <source>
        <dbReference type="Proteomes" id="UP001163152"/>
    </source>
</evidence>
<dbReference type="AlphaFoldDB" id="A0A9E8ZDC8"/>
<protein>
    <submittedName>
        <fullName evidence="1">Uncharacterized protein</fullName>
    </submittedName>
</protein>
<reference evidence="1" key="1">
    <citation type="submission" date="2022-12" db="EMBL/GenBank/DDBJ databases">
        <title>Polyphasic identification of a Novel Hot-Spring Cyanobacterium Ocullathermofonsia sinensis gen nov. sp. nov. and Genomic Insights on its Adaptations to the Thermal Habitat.</title>
        <authorList>
            <person name="Daroch M."/>
            <person name="Tang J."/>
            <person name="Jiang Y."/>
        </authorList>
    </citation>
    <scope>NUCLEOTIDE SEQUENCE</scope>
    <source>
        <strain evidence="1">PKUAC-SCTA174</strain>
    </source>
</reference>
<accession>A0A9E8ZDC8</accession>
<organism evidence="1 2">
    <name type="scientific">Thermocoleostomius sinensis A174</name>
    <dbReference type="NCBI Taxonomy" id="2016057"/>
    <lineage>
        <taxon>Bacteria</taxon>
        <taxon>Bacillati</taxon>
        <taxon>Cyanobacteriota</taxon>
        <taxon>Cyanophyceae</taxon>
        <taxon>Oculatellales</taxon>
        <taxon>Oculatellaceae</taxon>
        <taxon>Thermocoleostomius</taxon>
    </lineage>
</organism>
<proteinExistence type="predicted"/>
<name>A0A9E8ZDC8_9CYAN</name>
<dbReference type="Proteomes" id="UP001163152">
    <property type="component" value="Chromosome"/>
</dbReference>
<dbReference type="KEGG" id="tsin:OXH18_04200"/>
<keyword evidence="2" id="KW-1185">Reference proteome</keyword>